<evidence type="ECO:0000313" key="2">
    <source>
        <dbReference type="EMBL" id="TKB50218.1"/>
    </source>
</evidence>
<dbReference type="RefSeq" id="WP_136851393.1">
    <property type="nucleotide sequence ID" value="NZ_SWCI01000002.1"/>
</dbReference>
<dbReference type="Gene3D" id="3.30.70.860">
    <property type="match status" value="1"/>
</dbReference>
<dbReference type="InterPro" id="IPR005272">
    <property type="entry name" value="DUF406"/>
</dbReference>
<dbReference type="Pfam" id="PF04175">
    <property type="entry name" value="DUF406"/>
    <property type="match status" value="1"/>
</dbReference>
<dbReference type="PANTHER" id="PTHR38769">
    <property type="entry name" value="UPF0381 PROTEIN YFCZ-RELATED"/>
    <property type="match status" value="1"/>
</dbReference>
<dbReference type="GO" id="GO:0005829">
    <property type="term" value="C:cytosol"/>
    <property type="evidence" value="ECO:0007669"/>
    <property type="project" value="TreeGrafter"/>
</dbReference>
<gene>
    <name evidence="2" type="ORF">FCL40_03390</name>
</gene>
<proteinExistence type="inferred from homology"/>
<evidence type="ECO:0000256" key="1">
    <source>
        <dbReference type="ARBA" id="ARBA00006201"/>
    </source>
</evidence>
<name>A0A4U1BFX5_9GAMM</name>
<dbReference type="PANTHER" id="PTHR38769:SF1">
    <property type="entry name" value="UPF0381 PROTEIN YFCZ-RELATED"/>
    <property type="match status" value="1"/>
</dbReference>
<sequence length="94" mass="10226">MSITNKGAGCDTCGCYMDIGAIIAEEDNILTLPVQGSDEQSAMGFFDDYVQKAKARFADVATETKWDAENQQLTGKLIFSCAAERIIFEMTLAS</sequence>
<dbReference type="OrthoDB" id="5588209at2"/>
<accession>A0A4U1BFX5</accession>
<comment type="caution">
    <text evidence="2">The sequence shown here is derived from an EMBL/GenBank/DDBJ whole genome shotgun (WGS) entry which is preliminary data.</text>
</comment>
<evidence type="ECO:0000313" key="3">
    <source>
        <dbReference type="Proteomes" id="UP000305674"/>
    </source>
</evidence>
<dbReference type="Proteomes" id="UP000305674">
    <property type="component" value="Unassembled WGS sequence"/>
</dbReference>
<protein>
    <submittedName>
        <fullName evidence="2">DUF406 family protein</fullName>
    </submittedName>
</protein>
<comment type="similarity">
    <text evidence="1">Belongs to the UPF0381 family.</text>
</comment>
<dbReference type="InterPro" id="IPR035571">
    <property type="entry name" value="UPF0234-like_C"/>
</dbReference>
<dbReference type="EMBL" id="SWCI01000002">
    <property type="protein sequence ID" value="TKB50218.1"/>
    <property type="molecule type" value="Genomic_DNA"/>
</dbReference>
<organism evidence="2 3">
    <name type="scientific">Ferrimonas sediminicola</name>
    <dbReference type="NCBI Taxonomy" id="2569538"/>
    <lineage>
        <taxon>Bacteria</taxon>
        <taxon>Pseudomonadati</taxon>
        <taxon>Pseudomonadota</taxon>
        <taxon>Gammaproteobacteria</taxon>
        <taxon>Alteromonadales</taxon>
        <taxon>Ferrimonadaceae</taxon>
        <taxon>Ferrimonas</taxon>
    </lineage>
</organism>
<keyword evidence="3" id="KW-1185">Reference proteome</keyword>
<dbReference type="AlphaFoldDB" id="A0A4U1BFX5"/>
<reference evidence="2 3" key="1">
    <citation type="submission" date="2019-04" db="EMBL/GenBank/DDBJ databases">
        <authorList>
            <person name="Hwang J.C."/>
        </authorList>
    </citation>
    <scope>NUCLEOTIDE SEQUENCE [LARGE SCALE GENOMIC DNA]</scope>
    <source>
        <strain evidence="2 3">IMCC35001</strain>
    </source>
</reference>